<dbReference type="EC" id="2.3.1.54" evidence="2"/>
<sequence length="149" mass="16955">MYEAVANKQTTAARGVDAFDKVYGLGYEVGHDDWSPYPRVNYLRQTFLDRPYEIDVERLRLVTEAFQQHEVAPRILQSAYAFENILLNTTLHIYDQDLILGEIAAPAKASPIYQNFLSIGSLMRSLTHLLKSAPTINSIFATMKNVLKF</sequence>
<dbReference type="Proteomes" id="UP000029227">
    <property type="component" value="Unassembled WGS sequence"/>
</dbReference>
<keyword evidence="2" id="KW-0670">Pyruvate</keyword>
<evidence type="ECO:0000259" key="1">
    <source>
        <dbReference type="PROSITE" id="PS51554"/>
    </source>
</evidence>
<protein>
    <submittedName>
        <fullName evidence="2">Pyruvate formate-lyase</fullName>
        <ecNumber evidence="2">2.3.1.54</ecNumber>
    </submittedName>
</protein>
<dbReference type="Pfam" id="PF02901">
    <property type="entry name" value="PFL-like"/>
    <property type="match status" value="1"/>
</dbReference>
<dbReference type="PROSITE" id="PS51554">
    <property type="entry name" value="PFL"/>
    <property type="match status" value="1"/>
</dbReference>
<evidence type="ECO:0000313" key="3">
    <source>
        <dbReference type="Proteomes" id="UP000029227"/>
    </source>
</evidence>
<dbReference type="Gene3D" id="3.20.70.20">
    <property type="match status" value="1"/>
</dbReference>
<dbReference type="InterPro" id="IPR004184">
    <property type="entry name" value="PFL_dom"/>
</dbReference>
<dbReference type="EMBL" id="BBMN01000002">
    <property type="protein sequence ID" value="GAL03824.1"/>
    <property type="molecule type" value="Genomic_DNA"/>
</dbReference>
<accession>A0A090QPS5</accession>
<organism evidence="2 3">
    <name type="scientific">Photobacterium aphoticum</name>
    <dbReference type="NCBI Taxonomy" id="754436"/>
    <lineage>
        <taxon>Bacteria</taxon>
        <taxon>Pseudomonadati</taxon>
        <taxon>Pseudomonadota</taxon>
        <taxon>Gammaproteobacteria</taxon>
        <taxon>Vibrionales</taxon>
        <taxon>Vibrionaceae</taxon>
        <taxon>Photobacterium</taxon>
    </lineage>
</organism>
<comment type="caution">
    <text evidence="2">The sequence shown here is derived from an EMBL/GenBank/DDBJ whole genome shotgun (WGS) entry which is preliminary data.</text>
</comment>
<keyword evidence="2" id="KW-0012">Acyltransferase</keyword>
<gene>
    <name evidence="2" type="ORF">JCM19237_6718</name>
</gene>
<name>A0A090QPS5_9GAMM</name>
<keyword evidence="2" id="KW-0456">Lyase</keyword>
<evidence type="ECO:0000313" key="2">
    <source>
        <dbReference type="EMBL" id="GAL03824.1"/>
    </source>
</evidence>
<dbReference type="SUPFAM" id="SSF51998">
    <property type="entry name" value="PFL-like glycyl radical enzymes"/>
    <property type="match status" value="1"/>
</dbReference>
<dbReference type="GO" id="GO:0008861">
    <property type="term" value="F:formate C-acetyltransferase activity"/>
    <property type="evidence" value="ECO:0007669"/>
    <property type="project" value="UniProtKB-EC"/>
</dbReference>
<proteinExistence type="predicted"/>
<dbReference type="GO" id="GO:0016829">
    <property type="term" value="F:lyase activity"/>
    <property type="evidence" value="ECO:0007669"/>
    <property type="project" value="UniProtKB-KW"/>
</dbReference>
<dbReference type="AlphaFoldDB" id="A0A090QPS5"/>
<dbReference type="STRING" id="754436.JCM19237_6718"/>
<keyword evidence="2" id="KW-0808">Transferase</keyword>
<reference evidence="2 3" key="1">
    <citation type="journal article" date="2014" name="Genome Announc.">
        <title>Draft Genome Sequences of Two Vibrionaceae Species, Vibrio ponticus C121 and Photobacterium aphoticum C119, Isolated as Coral Reef Microbiota.</title>
        <authorList>
            <person name="Al-saari N."/>
            <person name="Meirelles P.M."/>
            <person name="Mino S."/>
            <person name="Suda W."/>
            <person name="Oshima K."/>
            <person name="Hattori M."/>
            <person name="Ohkuma M."/>
            <person name="Thompson F.L."/>
            <person name="Gomez-Gil B."/>
            <person name="Sawabe T."/>
            <person name="Sawabe T."/>
        </authorList>
    </citation>
    <scope>NUCLEOTIDE SEQUENCE [LARGE SCALE GENOMIC DNA]</scope>
    <source>
        <strain evidence="2 3">JCM 19237</strain>
    </source>
</reference>
<feature type="domain" description="PFL" evidence="1">
    <location>
        <begin position="38"/>
        <end position="149"/>
    </location>
</feature>
<dbReference type="eggNOG" id="COG1882">
    <property type="taxonomic scope" value="Bacteria"/>
</dbReference>